<evidence type="ECO:0000313" key="3">
    <source>
        <dbReference type="Proteomes" id="UP000297703"/>
    </source>
</evidence>
<protein>
    <submittedName>
        <fullName evidence="2">Protein-tyrosine kinase 2-beta</fullName>
    </submittedName>
</protein>
<keyword evidence="3" id="KW-1185">Reference proteome</keyword>
<dbReference type="AlphaFoldDB" id="A0A4D9E7K4"/>
<evidence type="ECO:0000313" key="2">
    <source>
        <dbReference type="EMBL" id="TFK02993.1"/>
    </source>
</evidence>
<proteinExistence type="predicted"/>
<reference evidence="2 3" key="2">
    <citation type="submission" date="2019-04" db="EMBL/GenBank/DDBJ databases">
        <title>The genome sequence of big-headed turtle.</title>
        <authorList>
            <person name="Gong S."/>
        </authorList>
    </citation>
    <scope>NUCLEOTIDE SEQUENCE [LARGE SCALE GENOMIC DNA]</scope>
    <source>
        <strain evidence="2">DO16091913</strain>
        <tissue evidence="2">Muscle</tissue>
    </source>
</reference>
<keyword evidence="2" id="KW-0808">Transferase</keyword>
<keyword evidence="2" id="KW-0418">Kinase</keyword>
<reference evidence="2 3" key="1">
    <citation type="submission" date="2019-04" db="EMBL/GenBank/DDBJ databases">
        <title>Draft genome of the big-headed turtle Platysternon megacephalum.</title>
        <authorList>
            <person name="Gong S."/>
        </authorList>
    </citation>
    <scope>NUCLEOTIDE SEQUENCE [LARGE SCALE GENOMIC DNA]</scope>
    <source>
        <strain evidence="2">DO16091913</strain>
        <tissue evidence="2">Muscle</tissue>
    </source>
</reference>
<evidence type="ECO:0000256" key="1">
    <source>
        <dbReference type="SAM" id="MobiDB-lite"/>
    </source>
</evidence>
<sequence length="162" mass="17422">MGSARLQRPDKTQLFTPETSHLAPQQKPAAPGQPSRGSLTAVETDPGPAPALHSRPSPVPGRRLHCRGEMRHQGREKASDLGKHQLGNCPRRETAHWIPGCAVLMGHYNSGCTSPQTQLHFDRVREALGNETCYRGQSAGPALAAPHQARAAPGDRSNHALV</sequence>
<keyword evidence="2" id="KW-0829">Tyrosine-protein kinase</keyword>
<name>A0A4D9E7K4_9SAUR</name>
<dbReference type="GO" id="GO:0004713">
    <property type="term" value="F:protein tyrosine kinase activity"/>
    <property type="evidence" value="ECO:0007669"/>
    <property type="project" value="UniProtKB-KW"/>
</dbReference>
<feature type="compositionally biased region" description="Low complexity" evidence="1">
    <location>
        <begin position="139"/>
        <end position="152"/>
    </location>
</feature>
<organism evidence="2 3">
    <name type="scientific">Platysternon megacephalum</name>
    <name type="common">big-headed turtle</name>
    <dbReference type="NCBI Taxonomy" id="55544"/>
    <lineage>
        <taxon>Eukaryota</taxon>
        <taxon>Metazoa</taxon>
        <taxon>Chordata</taxon>
        <taxon>Craniata</taxon>
        <taxon>Vertebrata</taxon>
        <taxon>Euteleostomi</taxon>
        <taxon>Archelosauria</taxon>
        <taxon>Testudinata</taxon>
        <taxon>Testudines</taxon>
        <taxon>Cryptodira</taxon>
        <taxon>Durocryptodira</taxon>
        <taxon>Testudinoidea</taxon>
        <taxon>Platysternidae</taxon>
        <taxon>Platysternon</taxon>
    </lineage>
</organism>
<dbReference type="EMBL" id="QXTE01000170">
    <property type="protein sequence ID" value="TFK02993.1"/>
    <property type="molecule type" value="Genomic_DNA"/>
</dbReference>
<accession>A0A4D9E7K4</accession>
<feature type="region of interest" description="Disordered" evidence="1">
    <location>
        <begin position="1"/>
        <end position="85"/>
    </location>
</feature>
<comment type="caution">
    <text evidence="2">The sequence shown here is derived from an EMBL/GenBank/DDBJ whole genome shotgun (WGS) entry which is preliminary data.</text>
</comment>
<gene>
    <name evidence="2" type="ORF">DR999_PMT14725</name>
</gene>
<feature type="compositionally biased region" description="Low complexity" evidence="1">
    <location>
        <begin position="23"/>
        <end position="34"/>
    </location>
</feature>
<dbReference type="Proteomes" id="UP000297703">
    <property type="component" value="Unassembled WGS sequence"/>
</dbReference>
<feature type="region of interest" description="Disordered" evidence="1">
    <location>
        <begin position="139"/>
        <end position="162"/>
    </location>
</feature>
<feature type="compositionally biased region" description="Basic and acidic residues" evidence="1">
    <location>
        <begin position="66"/>
        <end position="83"/>
    </location>
</feature>